<dbReference type="GO" id="GO:0005802">
    <property type="term" value="C:trans-Golgi network"/>
    <property type="evidence" value="ECO:0007669"/>
    <property type="project" value="TreeGrafter"/>
</dbReference>
<dbReference type="InterPro" id="IPR024662">
    <property type="entry name" value="Trs65"/>
</dbReference>
<name>A0A9P4JE48_9PEZI</name>
<dbReference type="GO" id="GO:1990071">
    <property type="term" value="C:TRAPPII protein complex"/>
    <property type="evidence" value="ECO:0007669"/>
    <property type="project" value="InterPro"/>
</dbReference>
<proteinExistence type="predicted"/>
<feature type="region of interest" description="Disordered" evidence="1">
    <location>
        <begin position="331"/>
        <end position="369"/>
    </location>
</feature>
<protein>
    <recommendedName>
        <fullName evidence="2">Trafficking protein particle complex II-specific subunit 65 IgD3 domain-containing protein</fullName>
    </recommendedName>
</protein>
<reference evidence="3" key="1">
    <citation type="journal article" date="2020" name="Stud. Mycol.">
        <title>101 Dothideomycetes genomes: a test case for predicting lifestyles and emergence of pathogens.</title>
        <authorList>
            <person name="Haridas S."/>
            <person name="Albert R."/>
            <person name="Binder M."/>
            <person name="Bloem J."/>
            <person name="Labutti K."/>
            <person name="Salamov A."/>
            <person name="Andreopoulos B."/>
            <person name="Baker S."/>
            <person name="Barry K."/>
            <person name="Bills G."/>
            <person name="Bluhm B."/>
            <person name="Cannon C."/>
            <person name="Castanera R."/>
            <person name="Culley D."/>
            <person name="Daum C."/>
            <person name="Ezra D."/>
            <person name="Gonzalez J."/>
            <person name="Henrissat B."/>
            <person name="Kuo A."/>
            <person name="Liang C."/>
            <person name="Lipzen A."/>
            <person name="Lutzoni F."/>
            <person name="Magnuson J."/>
            <person name="Mondo S."/>
            <person name="Nolan M."/>
            <person name="Ohm R."/>
            <person name="Pangilinan J."/>
            <person name="Park H.-J."/>
            <person name="Ramirez L."/>
            <person name="Alfaro M."/>
            <person name="Sun H."/>
            <person name="Tritt A."/>
            <person name="Yoshinaga Y."/>
            <person name="Zwiers L.-H."/>
            <person name="Turgeon B."/>
            <person name="Goodwin S."/>
            <person name="Spatafora J."/>
            <person name="Crous P."/>
            <person name="Grigoriev I."/>
        </authorList>
    </citation>
    <scope>NUCLEOTIDE SEQUENCE</scope>
    <source>
        <strain evidence="3">CBS 260.36</strain>
    </source>
</reference>
<dbReference type="OrthoDB" id="5345392at2759"/>
<evidence type="ECO:0000313" key="4">
    <source>
        <dbReference type="Proteomes" id="UP000799439"/>
    </source>
</evidence>
<dbReference type="InterPro" id="IPR055420">
    <property type="entry name" value="IgD3_Trs65"/>
</dbReference>
<dbReference type="EMBL" id="ML996081">
    <property type="protein sequence ID" value="KAF2157338.1"/>
    <property type="molecule type" value="Genomic_DNA"/>
</dbReference>
<dbReference type="Proteomes" id="UP000799439">
    <property type="component" value="Unassembled WGS sequence"/>
</dbReference>
<evidence type="ECO:0000259" key="2">
    <source>
        <dbReference type="Pfam" id="PF12735"/>
    </source>
</evidence>
<accession>A0A9P4JE48</accession>
<dbReference type="PANTHER" id="PTHR28159">
    <property type="entry name" value="TRAFFICKING PROTEIN PARTICLE COMPLEX II-SPECIFIC SUBUNIT 65"/>
    <property type="match status" value="1"/>
</dbReference>
<evidence type="ECO:0000313" key="3">
    <source>
        <dbReference type="EMBL" id="KAF2157338.1"/>
    </source>
</evidence>
<gene>
    <name evidence="3" type="ORF">K461DRAFT_15332</name>
</gene>
<evidence type="ECO:0000256" key="1">
    <source>
        <dbReference type="SAM" id="MobiDB-lite"/>
    </source>
</evidence>
<sequence length="531" mass="56573">MDPNSSMAPSTAEKSIFQKSTVQIVVPDTTPSLSDTTTQEEIDAVLSETKAGLFFDEITPILVLLRTQLPSEILALCMPYLNFSITAHLTAFPAQPGSTPQIPTEEPPIKLVLDTITAASPKLIVLPQSQPDASIAVFQAELHLRHPERILSRPAVYFSASVFLKPPTAPTPDPLDDYLPSGVPLSSNVLSPLLSAPPFANTHLSLPSSRLDKVIPLLNPTDTDIRPLRASTSTLKIHPVLLLRTTRTLFPSTVYLTLTISVPPTSPTLHLTSASTTIPNLPITLLPTPSLPTTLYPTDRTTLTFTSTPPAATAPISLTLLATLSSRPIKLHRLLPPPTPRAPPTTRSKHWSAPASRPTTAISGPGGVKGELRLSLSGPQRVRRGDEFKLTLFVLNSTRRKRRLGIVGPVVRGGGRTGSTGRGGSVANAVMDSREVMGLIYGGGERRRSVGGGIRGGGGAYRAEVVCLDTEVRCVLQPGGCQDVALRLRAVSVGAIGVEGIVVVDLDSRETCVIGEGWEAVCFEDSEDLMT</sequence>
<organism evidence="3 4">
    <name type="scientific">Myriangium duriaei CBS 260.36</name>
    <dbReference type="NCBI Taxonomy" id="1168546"/>
    <lineage>
        <taxon>Eukaryota</taxon>
        <taxon>Fungi</taxon>
        <taxon>Dikarya</taxon>
        <taxon>Ascomycota</taxon>
        <taxon>Pezizomycotina</taxon>
        <taxon>Dothideomycetes</taxon>
        <taxon>Dothideomycetidae</taxon>
        <taxon>Myriangiales</taxon>
        <taxon>Myriangiaceae</taxon>
        <taxon>Myriangium</taxon>
    </lineage>
</organism>
<dbReference type="PANTHER" id="PTHR28159:SF1">
    <property type="entry name" value="TRAFFICKING PROTEIN PARTICLE COMPLEX II-SPECIFIC SUBUNIT 65"/>
    <property type="match status" value="1"/>
</dbReference>
<comment type="caution">
    <text evidence="3">The sequence shown here is derived from an EMBL/GenBank/DDBJ whole genome shotgun (WGS) entry which is preliminary data.</text>
</comment>
<keyword evidence="4" id="KW-1185">Reference proteome</keyword>
<dbReference type="AlphaFoldDB" id="A0A9P4JE48"/>
<feature type="domain" description="Trafficking protein particle complex II-specific subunit 65 IgD3" evidence="2">
    <location>
        <begin position="462"/>
        <end position="512"/>
    </location>
</feature>
<dbReference type="GO" id="GO:0006891">
    <property type="term" value="P:intra-Golgi vesicle-mediated transport"/>
    <property type="evidence" value="ECO:0007669"/>
    <property type="project" value="InterPro"/>
</dbReference>
<dbReference type="Pfam" id="PF12735">
    <property type="entry name" value="IgD3_Trs65"/>
    <property type="match status" value="1"/>
</dbReference>